<dbReference type="Proteomes" id="UP001158576">
    <property type="component" value="Chromosome 1"/>
</dbReference>
<name>A0ABN7SSS7_OIKDI</name>
<organism evidence="2 3">
    <name type="scientific">Oikopleura dioica</name>
    <name type="common">Tunicate</name>
    <dbReference type="NCBI Taxonomy" id="34765"/>
    <lineage>
        <taxon>Eukaryota</taxon>
        <taxon>Metazoa</taxon>
        <taxon>Chordata</taxon>
        <taxon>Tunicata</taxon>
        <taxon>Appendicularia</taxon>
        <taxon>Copelata</taxon>
        <taxon>Oikopleuridae</taxon>
        <taxon>Oikopleura</taxon>
    </lineage>
</organism>
<protein>
    <submittedName>
        <fullName evidence="2">Oidioi.mRNA.OKI2018_I69.chr1.g3030.t1.cds</fullName>
    </submittedName>
</protein>
<keyword evidence="1" id="KW-0175">Coiled coil</keyword>
<keyword evidence="3" id="KW-1185">Reference proteome</keyword>
<feature type="coiled-coil region" evidence="1">
    <location>
        <begin position="81"/>
        <end position="119"/>
    </location>
</feature>
<evidence type="ECO:0000256" key="1">
    <source>
        <dbReference type="SAM" id="Coils"/>
    </source>
</evidence>
<evidence type="ECO:0000313" key="2">
    <source>
        <dbReference type="EMBL" id="CAG5106855.1"/>
    </source>
</evidence>
<gene>
    <name evidence="2" type="ORF">OKIOD_LOCUS11795</name>
</gene>
<dbReference type="EMBL" id="OU015566">
    <property type="protein sequence ID" value="CAG5106855.1"/>
    <property type="molecule type" value="Genomic_DNA"/>
</dbReference>
<accession>A0ABN7SSS7</accession>
<reference evidence="2 3" key="1">
    <citation type="submission" date="2021-04" db="EMBL/GenBank/DDBJ databases">
        <authorList>
            <person name="Bliznina A."/>
        </authorList>
    </citation>
    <scope>NUCLEOTIDE SEQUENCE [LARGE SCALE GENOMIC DNA]</scope>
</reference>
<evidence type="ECO:0000313" key="3">
    <source>
        <dbReference type="Proteomes" id="UP001158576"/>
    </source>
</evidence>
<proteinExistence type="predicted"/>
<sequence length="250" mass="30245">MKFLILSVALRWGNCQYADQSKMTLAEKHAYWDELLEIRRLRDRDPTTLEIGEVAVLAQYYEDIRDWIHRNKSPEEMDKFYERLNKRKTKMLNDAEEKREVYRERIRNVTETLAETEDEWEFQQVWDAVYPEKIPGSMRASKSEWMLKQDFRKRAEELKKEEQKSKGETYKPSFLMNEYRNEYPEEAYAQEAEDELFDAHEHLFEESYDSFGDYGDIYGSSHYEKYQNSQYNDAVYQDPEDEEEVMAEEA</sequence>